<dbReference type="InterPro" id="IPR040503">
    <property type="entry name" value="TRHO_N"/>
</dbReference>
<dbReference type="EC" id="1.14.-.-" evidence="4"/>
<dbReference type="Pfam" id="PF12368">
    <property type="entry name" value="Rhodanese_C"/>
    <property type="match status" value="1"/>
</dbReference>
<dbReference type="Proteomes" id="UP000679220">
    <property type="component" value="Unassembled WGS sequence"/>
</dbReference>
<dbReference type="InterPro" id="IPR020936">
    <property type="entry name" value="TrhO"/>
</dbReference>
<dbReference type="PANTHER" id="PTHR43846">
    <property type="entry name" value="UPF0176 PROTEIN YCEA"/>
    <property type="match status" value="1"/>
</dbReference>
<evidence type="ECO:0000313" key="6">
    <source>
        <dbReference type="EMBL" id="MBR8536355.1"/>
    </source>
</evidence>
<dbReference type="Gene3D" id="3.30.70.100">
    <property type="match status" value="1"/>
</dbReference>
<protein>
    <recommendedName>
        <fullName evidence="4">tRNA uridine(34) hydroxylase</fullName>
        <ecNumber evidence="4">1.14.-.-</ecNumber>
    </recommendedName>
    <alternativeName>
        <fullName evidence="4">tRNA hydroxylation protein O</fullName>
    </alternativeName>
</protein>
<dbReference type="Gene3D" id="3.40.250.10">
    <property type="entry name" value="Rhodanese-like domain"/>
    <property type="match status" value="1"/>
</dbReference>
<comment type="similarity">
    <text evidence="4">Belongs to the TrhO family.</text>
</comment>
<keyword evidence="2 4" id="KW-0560">Oxidoreductase</keyword>
<proteinExistence type="inferred from homology"/>
<dbReference type="InterPro" id="IPR022111">
    <property type="entry name" value="Rhodanese_C"/>
</dbReference>
<dbReference type="InterPro" id="IPR001763">
    <property type="entry name" value="Rhodanese-like_dom"/>
</dbReference>
<dbReference type="Pfam" id="PF00581">
    <property type="entry name" value="Rhodanese"/>
    <property type="match status" value="1"/>
</dbReference>
<name>A0A941IXV8_9BACT</name>
<gene>
    <name evidence="4" type="primary">trhO</name>
    <name evidence="6" type="ORF">KDU71_12355</name>
</gene>
<dbReference type="SUPFAM" id="SSF52821">
    <property type="entry name" value="Rhodanese/Cell cycle control phosphatase"/>
    <property type="match status" value="1"/>
</dbReference>
<evidence type="ECO:0000256" key="3">
    <source>
        <dbReference type="ARBA" id="ARBA00045625"/>
    </source>
</evidence>
<feature type="domain" description="Rhodanese" evidence="5">
    <location>
        <begin position="150"/>
        <end position="244"/>
    </location>
</feature>
<accession>A0A941IXV8</accession>
<dbReference type="Pfam" id="PF17773">
    <property type="entry name" value="UPF0176_N"/>
    <property type="match status" value="1"/>
</dbReference>
<evidence type="ECO:0000256" key="1">
    <source>
        <dbReference type="ARBA" id="ARBA00022694"/>
    </source>
</evidence>
<organism evidence="6 7">
    <name type="scientific">Carboxylicivirga sediminis</name>
    <dbReference type="NCBI Taxonomy" id="2006564"/>
    <lineage>
        <taxon>Bacteria</taxon>
        <taxon>Pseudomonadati</taxon>
        <taxon>Bacteroidota</taxon>
        <taxon>Bacteroidia</taxon>
        <taxon>Marinilabiliales</taxon>
        <taxon>Marinilabiliaceae</taxon>
        <taxon>Carboxylicivirga</taxon>
    </lineage>
</organism>
<sequence length="344" mass="39629">MDPNSSKKHLINRLSPEELKERLANETFKRTTVSFYRYVIIDDPAEMRDQLFSAWNKLQCYGRIYIAKEGINAQMSVPDHFWQEFKEQLHAIPQFKDIPFKIAVEDDGQSFLKLQIKVREQIVADGLTPDEYDVTNVGKHLTAKEWNTAIEEGAIVVDMRNHYESEIGRFEGAILPDAETFKEELPEVVGKLQNNKDQKILLYCTGGVRCEKTSAYLKHHGFSDVNQLLGGIIDYTRQVETEQIENKFIGKNFVFDNRLGERISDDVISHCHQCGEPCDTHTNCANKRCNLLFIQCESCKTKYDGCCGDDCQTYFLAPQDEKEALGQRLVFKRGKRFHRPNQTA</sequence>
<dbReference type="NCBIfam" id="NF001133">
    <property type="entry name" value="PRK00142.1-1"/>
    <property type="match status" value="1"/>
</dbReference>
<dbReference type="PROSITE" id="PS50206">
    <property type="entry name" value="RHODANESE_3"/>
    <property type="match status" value="1"/>
</dbReference>
<keyword evidence="1 4" id="KW-0819">tRNA processing</keyword>
<comment type="caution">
    <text evidence="6">The sequence shown here is derived from an EMBL/GenBank/DDBJ whole genome shotgun (WGS) entry which is preliminary data.</text>
</comment>
<dbReference type="InterPro" id="IPR036873">
    <property type="entry name" value="Rhodanese-like_dom_sf"/>
</dbReference>
<dbReference type="AlphaFoldDB" id="A0A941IXV8"/>
<dbReference type="GO" id="GO:0016705">
    <property type="term" value="F:oxidoreductase activity, acting on paired donors, with incorporation or reduction of molecular oxygen"/>
    <property type="evidence" value="ECO:0007669"/>
    <property type="project" value="UniProtKB-UniRule"/>
</dbReference>
<evidence type="ECO:0000313" key="7">
    <source>
        <dbReference type="Proteomes" id="UP000679220"/>
    </source>
</evidence>
<reference evidence="6" key="1">
    <citation type="journal article" date="2018" name="Int. J. Syst. Evol. Microbiol.">
        <title>Carboxylicivirga sediminis sp. nov., isolated from coastal sediment.</title>
        <authorList>
            <person name="Wang F.Q."/>
            <person name="Ren L.H."/>
            <person name="Zou R.J."/>
            <person name="Sun Y.Z."/>
            <person name="Liu X.J."/>
            <person name="Jiang F."/>
            <person name="Liu L.J."/>
        </authorList>
    </citation>
    <scope>NUCLEOTIDE SEQUENCE</scope>
    <source>
        <strain evidence="6">JR1</strain>
    </source>
</reference>
<reference evidence="6" key="2">
    <citation type="submission" date="2021-04" db="EMBL/GenBank/DDBJ databases">
        <authorList>
            <person name="Zhang T."/>
            <person name="Zhang Y."/>
            <person name="Lu D."/>
            <person name="Zuo D."/>
            <person name="Du Z."/>
        </authorList>
    </citation>
    <scope>NUCLEOTIDE SEQUENCE</scope>
    <source>
        <strain evidence="6">JR1</strain>
    </source>
</reference>
<evidence type="ECO:0000256" key="4">
    <source>
        <dbReference type="HAMAP-Rule" id="MF_00469"/>
    </source>
</evidence>
<dbReference type="SMART" id="SM00450">
    <property type="entry name" value="RHOD"/>
    <property type="match status" value="1"/>
</dbReference>
<dbReference type="RefSeq" id="WP_212191387.1">
    <property type="nucleotide sequence ID" value="NZ_JAGTAR010000018.1"/>
</dbReference>
<comment type="catalytic activity">
    <reaction evidence="4">
        <text>uridine(34) in tRNA + AH2 + O2 = 5-hydroxyuridine(34) in tRNA + A + H2O</text>
        <dbReference type="Rhea" id="RHEA:64224"/>
        <dbReference type="Rhea" id="RHEA-COMP:11727"/>
        <dbReference type="Rhea" id="RHEA-COMP:13381"/>
        <dbReference type="ChEBI" id="CHEBI:13193"/>
        <dbReference type="ChEBI" id="CHEBI:15377"/>
        <dbReference type="ChEBI" id="CHEBI:15379"/>
        <dbReference type="ChEBI" id="CHEBI:17499"/>
        <dbReference type="ChEBI" id="CHEBI:65315"/>
        <dbReference type="ChEBI" id="CHEBI:136877"/>
    </reaction>
</comment>
<evidence type="ECO:0000259" key="5">
    <source>
        <dbReference type="PROSITE" id="PS50206"/>
    </source>
</evidence>
<dbReference type="HAMAP" id="MF_00469">
    <property type="entry name" value="TrhO"/>
    <property type="match status" value="1"/>
</dbReference>
<dbReference type="EMBL" id="JAGTAR010000018">
    <property type="protein sequence ID" value="MBR8536355.1"/>
    <property type="molecule type" value="Genomic_DNA"/>
</dbReference>
<evidence type="ECO:0000256" key="2">
    <source>
        <dbReference type="ARBA" id="ARBA00023002"/>
    </source>
</evidence>
<comment type="function">
    <text evidence="3">Catalyzes oxygen-dependent 5-hydroxyuridine (ho5U) modification at position 34 in tRNAs, the first step in 5-carboxymethoxyuridine (cmo5U) biosynthesis. May be part of an alternate pathway, which is able to bypass cmo5U biogenesis in a subset of tRNAs under aerobic conditions.</text>
</comment>
<keyword evidence="7" id="KW-1185">Reference proteome</keyword>
<dbReference type="PANTHER" id="PTHR43846:SF1">
    <property type="entry name" value="TRNA URIDINE(34) HYDROXYLASE"/>
    <property type="match status" value="1"/>
</dbReference>
<dbReference type="GO" id="GO:0006400">
    <property type="term" value="P:tRNA modification"/>
    <property type="evidence" value="ECO:0007669"/>
    <property type="project" value="UniProtKB-UniRule"/>
</dbReference>